<sequence>MAQKKSISSASEETTKKNIVEQLLPRAFQKSNRPKNIRELGVNVLKNLPANLALMQAFMRAVNWKQAHEEVMAGLSNTVVIVGRPNAGKSTLFNKIMGKNISLVSPEAGTTRTLVPAEFGPFTLIDTPGHLPEITRGALEQASVIVLLLDGVRGLQVEDRELYNDIKALNKPIVIAVNKIDALPSGLDGDRLATEIAVRLGVAGVIPISAQSGQNIAEELLPAIIEASPEAALVIGRELPAFRRSAAQRIIRNATLLSLAAGLEPVPFIDIPIILGTQVRLVLRLAALYGEPISSSEAMRHARELVLTMAGGAGLRYLAEQAAKAVPIGGDLVAGAIAAAGTWAIGQVALEYYDSGKRLTPRRLRQLYQEFYRRFRREKTAEELQRYVSEAKDERLLPEGKEPAASSSARAEPGQTE</sequence>
<dbReference type="PANTHER" id="PTHR43834:SF6">
    <property type="entry name" value="GTPASE DER"/>
    <property type="match status" value="1"/>
</dbReference>
<evidence type="ECO:0000313" key="9">
    <source>
        <dbReference type="EMBL" id="BBH95845.1"/>
    </source>
</evidence>
<evidence type="ECO:0000256" key="4">
    <source>
        <dbReference type="ARBA" id="ARBA00022989"/>
    </source>
</evidence>
<evidence type="ECO:0000256" key="3">
    <source>
        <dbReference type="ARBA" id="ARBA00022741"/>
    </source>
</evidence>
<keyword evidence="3" id="KW-0547">Nucleotide-binding</keyword>
<evidence type="ECO:0000256" key="2">
    <source>
        <dbReference type="ARBA" id="ARBA00022692"/>
    </source>
</evidence>
<dbReference type="Pfam" id="PF01926">
    <property type="entry name" value="MMR_HSR1"/>
    <property type="match status" value="1"/>
</dbReference>
<organism evidence="9">
    <name type="scientific">Thermogemmatispora argillosa</name>
    <dbReference type="NCBI Taxonomy" id="2045280"/>
    <lineage>
        <taxon>Bacteria</taxon>
        <taxon>Bacillati</taxon>
        <taxon>Chloroflexota</taxon>
        <taxon>Ktedonobacteria</taxon>
        <taxon>Thermogemmatisporales</taxon>
        <taxon>Thermogemmatisporaceae</taxon>
        <taxon>Thermogemmatispora</taxon>
    </lineage>
</organism>
<name>A0A455T907_9CHLR</name>
<dbReference type="PANTHER" id="PTHR43834">
    <property type="entry name" value="GTPASE DER"/>
    <property type="match status" value="1"/>
</dbReference>
<dbReference type="Pfam" id="PF05128">
    <property type="entry name" value="DUF697"/>
    <property type="match status" value="1"/>
</dbReference>
<feature type="region of interest" description="Disordered" evidence="7">
    <location>
        <begin position="389"/>
        <end position="417"/>
    </location>
</feature>
<dbReference type="InterPro" id="IPR005225">
    <property type="entry name" value="Small_GTP-bd"/>
</dbReference>
<dbReference type="GO" id="GO:0005525">
    <property type="term" value="F:GTP binding"/>
    <property type="evidence" value="ECO:0007669"/>
    <property type="project" value="UniProtKB-KW"/>
</dbReference>
<dbReference type="EMBL" id="AP019377">
    <property type="protein sequence ID" value="BBH95845.1"/>
    <property type="molecule type" value="Genomic_DNA"/>
</dbReference>
<protein>
    <recommendedName>
        <fullName evidence="8">AAA+ ATPase domain-containing protein</fullName>
    </recommendedName>
</protein>
<feature type="domain" description="AAA+ ATPase" evidence="8">
    <location>
        <begin position="75"/>
        <end position="202"/>
    </location>
</feature>
<reference evidence="9" key="1">
    <citation type="submission" date="2018-12" db="EMBL/GenBank/DDBJ databases">
        <title>Novel natural products biosynthetic potential of the class Ktedonobacteria.</title>
        <authorList>
            <person name="Zheng Y."/>
            <person name="Saitou A."/>
            <person name="Wang C.M."/>
            <person name="Toyoda A."/>
            <person name="Minakuchi Y."/>
            <person name="Sekiguchi Y."/>
            <person name="Ueda K."/>
            <person name="Takano H."/>
            <person name="Sakai Y."/>
            <person name="Yokota A."/>
            <person name="Yabe S."/>
        </authorList>
    </citation>
    <scope>NUCLEOTIDE SEQUENCE</scope>
    <source>
        <strain evidence="9">A3-2</strain>
    </source>
</reference>
<dbReference type="SUPFAM" id="SSF52540">
    <property type="entry name" value="P-loop containing nucleoside triphosphate hydrolases"/>
    <property type="match status" value="1"/>
</dbReference>
<dbReference type="NCBIfam" id="TIGR00231">
    <property type="entry name" value="small_GTP"/>
    <property type="match status" value="1"/>
</dbReference>
<dbReference type="Gene3D" id="3.40.50.300">
    <property type="entry name" value="P-loop containing nucleotide triphosphate hydrolases"/>
    <property type="match status" value="1"/>
</dbReference>
<dbReference type="GO" id="GO:0016020">
    <property type="term" value="C:membrane"/>
    <property type="evidence" value="ECO:0007669"/>
    <property type="project" value="UniProtKB-SubCell"/>
</dbReference>
<keyword evidence="4" id="KW-1133">Transmembrane helix</keyword>
<evidence type="ECO:0000259" key="8">
    <source>
        <dbReference type="SMART" id="SM00382"/>
    </source>
</evidence>
<keyword evidence="5" id="KW-0342">GTP-binding</keyword>
<comment type="subcellular location">
    <subcellularLocation>
        <location evidence="1">Membrane</location>
        <topology evidence="1">Multi-pass membrane protein</topology>
    </subcellularLocation>
</comment>
<keyword evidence="6" id="KW-0472">Membrane</keyword>
<dbReference type="InterPro" id="IPR003593">
    <property type="entry name" value="AAA+_ATPase"/>
</dbReference>
<evidence type="ECO:0000256" key="6">
    <source>
        <dbReference type="ARBA" id="ARBA00023136"/>
    </source>
</evidence>
<dbReference type="InterPro" id="IPR006073">
    <property type="entry name" value="GTP-bd"/>
</dbReference>
<dbReference type="PRINTS" id="PR00326">
    <property type="entry name" value="GTP1OBG"/>
</dbReference>
<evidence type="ECO:0000256" key="1">
    <source>
        <dbReference type="ARBA" id="ARBA00004141"/>
    </source>
</evidence>
<evidence type="ECO:0000256" key="5">
    <source>
        <dbReference type="ARBA" id="ARBA00023134"/>
    </source>
</evidence>
<keyword evidence="2" id="KW-0812">Transmembrane</keyword>
<dbReference type="InterPro" id="IPR027417">
    <property type="entry name" value="P-loop_NTPase"/>
</dbReference>
<gene>
    <name evidence="9" type="ORF">KTA_40440</name>
</gene>
<dbReference type="InterPro" id="IPR021147">
    <property type="entry name" value="DUF697"/>
</dbReference>
<dbReference type="AlphaFoldDB" id="A0A455T907"/>
<proteinExistence type="predicted"/>
<accession>A0A455T907</accession>
<dbReference type="SMART" id="SM00382">
    <property type="entry name" value="AAA"/>
    <property type="match status" value="1"/>
</dbReference>
<evidence type="ECO:0000256" key="7">
    <source>
        <dbReference type="SAM" id="MobiDB-lite"/>
    </source>
</evidence>
<feature type="compositionally biased region" description="Basic and acidic residues" evidence="7">
    <location>
        <begin position="389"/>
        <end position="402"/>
    </location>
</feature>